<feature type="non-terminal residue" evidence="2">
    <location>
        <position position="1"/>
    </location>
</feature>
<evidence type="ECO:0000313" key="2">
    <source>
        <dbReference type="EMBL" id="GFD57454.1"/>
    </source>
</evidence>
<name>A0A699XLW4_TANCI</name>
<organism evidence="2">
    <name type="scientific">Tanacetum cinerariifolium</name>
    <name type="common">Dalmatian daisy</name>
    <name type="synonym">Chrysanthemum cinerariifolium</name>
    <dbReference type="NCBI Taxonomy" id="118510"/>
    <lineage>
        <taxon>Eukaryota</taxon>
        <taxon>Viridiplantae</taxon>
        <taxon>Streptophyta</taxon>
        <taxon>Embryophyta</taxon>
        <taxon>Tracheophyta</taxon>
        <taxon>Spermatophyta</taxon>
        <taxon>Magnoliopsida</taxon>
        <taxon>eudicotyledons</taxon>
        <taxon>Gunneridae</taxon>
        <taxon>Pentapetalae</taxon>
        <taxon>asterids</taxon>
        <taxon>campanulids</taxon>
        <taxon>Asterales</taxon>
        <taxon>Asteraceae</taxon>
        <taxon>Asteroideae</taxon>
        <taxon>Anthemideae</taxon>
        <taxon>Anthemidinae</taxon>
        <taxon>Tanacetum</taxon>
    </lineage>
</organism>
<gene>
    <name evidence="2" type="ORF">Tci_929423</name>
</gene>
<reference evidence="2" key="1">
    <citation type="journal article" date="2019" name="Sci. Rep.">
        <title>Draft genome of Tanacetum cinerariifolium, the natural source of mosquito coil.</title>
        <authorList>
            <person name="Yamashiro T."/>
            <person name="Shiraishi A."/>
            <person name="Satake H."/>
            <person name="Nakayama K."/>
        </authorList>
    </citation>
    <scope>NUCLEOTIDE SEQUENCE</scope>
</reference>
<comment type="caution">
    <text evidence="2">The sequence shown here is derived from an EMBL/GenBank/DDBJ whole genome shotgun (WGS) entry which is preliminary data.</text>
</comment>
<feature type="non-terminal residue" evidence="2">
    <location>
        <position position="88"/>
    </location>
</feature>
<evidence type="ECO:0000256" key="1">
    <source>
        <dbReference type="SAM" id="MobiDB-lite"/>
    </source>
</evidence>
<accession>A0A699XLW4</accession>
<protein>
    <submittedName>
        <fullName evidence="2">Uncharacterized protein</fullName>
    </submittedName>
</protein>
<proteinExistence type="predicted"/>
<dbReference type="EMBL" id="BKCJ011841288">
    <property type="protein sequence ID" value="GFD57454.1"/>
    <property type="molecule type" value="Genomic_DNA"/>
</dbReference>
<sequence>GEGGGGRGVRFDEEAIGPHGDGGFGDGFDEGGLAAGDAAALVGLLQRVRHVHHHGHAEGAHSGQVTEIDYQVAVAERVAAVGEDDVRV</sequence>
<feature type="region of interest" description="Disordered" evidence="1">
    <location>
        <begin position="1"/>
        <end position="29"/>
    </location>
</feature>
<dbReference type="AlphaFoldDB" id="A0A699XLW4"/>